<dbReference type="Proteomes" id="UP000467700">
    <property type="component" value="Unassembled WGS sequence"/>
</dbReference>
<accession>A0A8S0WC56</accession>
<gene>
    <name evidence="1" type="ORF">AAE3_LOCUS1164</name>
</gene>
<proteinExistence type="predicted"/>
<evidence type="ECO:0000313" key="2">
    <source>
        <dbReference type="Proteomes" id="UP000467700"/>
    </source>
</evidence>
<organism evidence="1 2">
    <name type="scientific">Cyclocybe aegerita</name>
    <name type="common">Black poplar mushroom</name>
    <name type="synonym">Agrocybe aegerita</name>
    <dbReference type="NCBI Taxonomy" id="1973307"/>
    <lineage>
        <taxon>Eukaryota</taxon>
        <taxon>Fungi</taxon>
        <taxon>Dikarya</taxon>
        <taxon>Basidiomycota</taxon>
        <taxon>Agaricomycotina</taxon>
        <taxon>Agaricomycetes</taxon>
        <taxon>Agaricomycetidae</taxon>
        <taxon>Agaricales</taxon>
        <taxon>Agaricineae</taxon>
        <taxon>Bolbitiaceae</taxon>
        <taxon>Cyclocybe</taxon>
    </lineage>
</organism>
<dbReference type="EMBL" id="CACVBS010000002">
    <property type="protein sequence ID" value="CAA7258641.1"/>
    <property type="molecule type" value="Genomic_DNA"/>
</dbReference>
<name>A0A8S0WC56_CYCAE</name>
<evidence type="ECO:0000313" key="1">
    <source>
        <dbReference type="EMBL" id="CAA7258641.1"/>
    </source>
</evidence>
<protein>
    <submittedName>
        <fullName evidence="1">Uncharacterized protein</fullName>
    </submittedName>
</protein>
<sequence length="255" mass="29016">MPKIQSTLFLHHSFQPVALTHSSLEETKPEIHCITHIPRFRRTHTSKSRYSPLSSRSPEQEASWLHEAHCRASGCYILQRPEHDVFQAQGRTIYNTLRPIRRVPQFQHELDQLPPLSPSALAHPRPLGRRRSLLDETIHQVEGGKSLHRRLSSPLDVIPEVENIEPLGSDEALFDAVEVVFPEAQEDPAVDDAVSEVSGASTPSLTWTYSSFEIKEPATDDLVDPADEYPDFFSKYETMDQLFDMYINAAECQDF</sequence>
<keyword evidence="2" id="KW-1185">Reference proteome</keyword>
<dbReference type="AlphaFoldDB" id="A0A8S0WC56"/>
<reference evidence="1 2" key="1">
    <citation type="submission" date="2020-01" db="EMBL/GenBank/DDBJ databases">
        <authorList>
            <person name="Gupta K D."/>
        </authorList>
    </citation>
    <scope>NUCLEOTIDE SEQUENCE [LARGE SCALE GENOMIC DNA]</scope>
</reference>
<comment type="caution">
    <text evidence="1">The sequence shown here is derived from an EMBL/GenBank/DDBJ whole genome shotgun (WGS) entry which is preliminary data.</text>
</comment>